<gene>
    <name evidence="3" type="ordered locus">Ta0756</name>
</gene>
<dbReference type="PANTHER" id="PTHR48080">
    <property type="entry name" value="D-GALACTONATE DEHYDRATASE-RELATED"/>
    <property type="match status" value="1"/>
</dbReference>
<name>Q9HK50_THEAC</name>
<dbReference type="eggNOG" id="arCOG01168">
    <property type="taxonomic scope" value="Archaea"/>
</dbReference>
<dbReference type="PaxDb" id="273075-Ta0756"/>
<dbReference type="EnsemblBacteria" id="CAC11889">
    <property type="protein sequence ID" value="CAC11889"/>
    <property type="gene ID" value="CAC11889"/>
</dbReference>
<dbReference type="InterPro" id="IPR013342">
    <property type="entry name" value="Mandelate_racemase_C"/>
</dbReference>
<reference evidence="3 4" key="1">
    <citation type="journal article" date="2000" name="Nature">
        <title>The genome sequence of the thermoacidophilic scavenger Thermoplasma acidophilum.</title>
        <authorList>
            <person name="Ruepp A."/>
            <person name="Graml W."/>
            <person name="Santos-Martinez M.L."/>
            <person name="Koretke K.K."/>
            <person name="Volker C."/>
            <person name="Mewes H.W."/>
            <person name="Frishman D."/>
            <person name="Stocker S."/>
            <person name="Lupas A.N."/>
            <person name="Baumeister W."/>
        </authorList>
    </citation>
    <scope>NUCLEOTIDE SEQUENCE [LARGE SCALE GENOMIC DNA]</scope>
    <source>
        <strain evidence="4">ATCC 25905 / DSM 1728 / JCM 9062 / NBRC 15155 / AMRC-C165</strain>
    </source>
</reference>
<dbReference type="Proteomes" id="UP000001024">
    <property type="component" value="Chromosome"/>
</dbReference>
<dbReference type="AlphaFoldDB" id="Q9HK50"/>
<organism evidence="3 4">
    <name type="scientific">Thermoplasma acidophilum (strain ATCC 25905 / DSM 1728 / JCM 9062 / NBRC 15155 / AMRC-C165)</name>
    <dbReference type="NCBI Taxonomy" id="273075"/>
    <lineage>
        <taxon>Archaea</taxon>
        <taxon>Methanobacteriati</taxon>
        <taxon>Thermoplasmatota</taxon>
        <taxon>Thermoplasmata</taxon>
        <taxon>Thermoplasmatales</taxon>
        <taxon>Thermoplasmataceae</taxon>
        <taxon>Thermoplasma</taxon>
    </lineage>
</organism>
<dbReference type="SMART" id="SM00922">
    <property type="entry name" value="MR_MLE"/>
    <property type="match status" value="1"/>
</dbReference>
<dbReference type="InParanoid" id="Q9HK50"/>
<dbReference type="Pfam" id="PF13378">
    <property type="entry name" value="MR_MLE_C"/>
    <property type="match status" value="1"/>
</dbReference>
<keyword evidence="1" id="KW-0456">Lyase</keyword>
<evidence type="ECO:0000259" key="2">
    <source>
        <dbReference type="SMART" id="SM00922"/>
    </source>
</evidence>
<accession>Q9HK50</accession>
<dbReference type="Gene3D" id="3.20.20.120">
    <property type="entry name" value="Enolase-like C-terminal domain"/>
    <property type="match status" value="1"/>
</dbReference>
<dbReference type="KEGG" id="tac:Ta0756"/>
<proteinExistence type="predicted"/>
<dbReference type="SFLD" id="SFLDG00179">
    <property type="entry name" value="mandelate_racemase"/>
    <property type="match status" value="1"/>
</dbReference>
<dbReference type="PANTHER" id="PTHR48080:SF2">
    <property type="entry name" value="D-GALACTONATE DEHYDRATASE"/>
    <property type="match status" value="1"/>
</dbReference>
<feature type="domain" description="Mandelate racemase/muconate lactonizing enzyme C-terminal" evidence="2">
    <location>
        <begin position="149"/>
        <end position="255"/>
    </location>
</feature>
<dbReference type="InterPro" id="IPR029017">
    <property type="entry name" value="Enolase-like_N"/>
</dbReference>
<dbReference type="InterPro" id="IPR036849">
    <property type="entry name" value="Enolase-like_C_sf"/>
</dbReference>
<keyword evidence="4" id="KW-1185">Reference proteome</keyword>
<dbReference type="InterPro" id="IPR013341">
    <property type="entry name" value="Mandelate_racemase_N_dom"/>
</dbReference>
<dbReference type="InterPro" id="IPR029065">
    <property type="entry name" value="Enolase_C-like"/>
</dbReference>
<dbReference type="EMBL" id="AL445065">
    <property type="protein sequence ID" value="CAC11889.1"/>
    <property type="molecule type" value="Genomic_DNA"/>
</dbReference>
<evidence type="ECO:0000313" key="3">
    <source>
        <dbReference type="EMBL" id="CAC11889.1"/>
    </source>
</evidence>
<evidence type="ECO:0000256" key="1">
    <source>
        <dbReference type="ARBA" id="ARBA00023239"/>
    </source>
</evidence>
<dbReference type="Gene3D" id="3.30.390.10">
    <property type="entry name" value="Enolase-like, N-terminal domain"/>
    <property type="match status" value="1"/>
</dbReference>
<dbReference type="SFLD" id="SFLDS00001">
    <property type="entry name" value="Enolase"/>
    <property type="match status" value="1"/>
</dbReference>
<dbReference type="CDD" id="cd03316">
    <property type="entry name" value="MR_like"/>
    <property type="match status" value="1"/>
</dbReference>
<dbReference type="HOGENOM" id="CLU_030273_3_2_2"/>
<dbReference type="SUPFAM" id="SSF54826">
    <property type="entry name" value="Enolase N-terminal domain-like"/>
    <property type="match status" value="1"/>
</dbReference>
<dbReference type="GO" id="GO:0016829">
    <property type="term" value="F:lyase activity"/>
    <property type="evidence" value="ECO:0007669"/>
    <property type="project" value="UniProtKB-KW"/>
</dbReference>
<dbReference type="SUPFAM" id="SSF51604">
    <property type="entry name" value="Enolase C-terminal domain-like"/>
    <property type="match status" value="1"/>
</dbReference>
<dbReference type="STRING" id="273075.gene:9571971"/>
<dbReference type="Pfam" id="PF02746">
    <property type="entry name" value="MR_MLE_N"/>
    <property type="match status" value="1"/>
</dbReference>
<protein>
    <submittedName>
        <fullName evidence="3">Muconate cycloisomerase related protein</fullName>
    </submittedName>
</protein>
<dbReference type="InterPro" id="IPR034593">
    <property type="entry name" value="DgoD-like"/>
</dbReference>
<evidence type="ECO:0000313" key="4">
    <source>
        <dbReference type="Proteomes" id="UP000001024"/>
    </source>
</evidence>
<sequence length="402" mass="45155">MFLNSSKSLTDGDYGDRMKITGVNSYIVRNPWKKWVFIELETDDGSVGYGEATVFNGQFSVSSRLKDVSKFIIGKDPMNVRRLISEWFVSTFNRAHDMVNVALMSGVEAACWDIIGKHHGSPVYEILGGPVNERIRVYANGWYTAINEVEDWARAAKNVKNRGYTALKFDPFGAGSGFLSNDEFKRSMEIIRIVHDEVGDDVEMLIEGHGRFNRSMALRIGKELEKYENIGWFEEPVIPEDIEGLAILSRSLRVPIAAGERFITRYDFVEPFTKGAIHIAQPDVINTGGIIETLSIGAMAEAHNIAMAPHQAEGPINTFITLNVDAVLGNLKIQEMFDEFAYPQWAWDIVSARPEVSNGYVKLPRKPGIGIDLRDKVKEYLATEKDPDFNLFAAGWEKRGFS</sequence>